<dbReference type="AlphaFoldDB" id="A0A9P1IRI5"/>
<feature type="binding site" evidence="1">
    <location>
        <position position="130"/>
    </location>
    <ligand>
        <name>Zn(2+)</name>
        <dbReference type="ChEBI" id="CHEBI:29105"/>
    </ligand>
</feature>
<feature type="binding site" evidence="1">
    <location>
        <position position="135"/>
    </location>
    <ligand>
        <name>Zn(2+)</name>
        <dbReference type="ChEBI" id="CHEBI:29105"/>
    </ligand>
</feature>
<proteinExistence type="predicted"/>
<keyword evidence="1" id="KW-0479">Metal-binding</keyword>
<evidence type="ECO:0000313" key="2">
    <source>
        <dbReference type="EMBL" id="CAI5449719.1"/>
    </source>
</evidence>
<keyword evidence="1" id="KW-0862">Zinc</keyword>
<protein>
    <submittedName>
        <fullName evidence="2">Uncharacterized protein</fullName>
    </submittedName>
</protein>
<name>A0A9P1IRI5_9PELO</name>
<sequence>MMNGWSTLGSGNLRDALKLPPGEDRNEWLAVNLIDLVKQVRMLFGVLCESECTDSKCPEMTAKDRVYTWTNDETVLNTSAPQYIDLSLSWCQMNIDDENVFPSEIGKKFPPIFDEICKTIMRRLFRIYAHVYHCHLNHFKEIKALAHLNTSFKQFVLFANQFELLKREETEPLRGVIESLMSSG</sequence>
<dbReference type="SUPFAM" id="SSF101152">
    <property type="entry name" value="Mob1/phocein"/>
    <property type="match status" value="1"/>
</dbReference>
<dbReference type="Proteomes" id="UP001152747">
    <property type="component" value="Unassembled WGS sequence"/>
</dbReference>
<keyword evidence="3" id="KW-1185">Reference proteome</keyword>
<dbReference type="Pfam" id="PF03637">
    <property type="entry name" value="Mob1_phocein"/>
    <property type="match status" value="1"/>
</dbReference>
<dbReference type="OrthoDB" id="8170117at2759"/>
<reference evidence="2" key="1">
    <citation type="submission" date="2022-11" db="EMBL/GenBank/DDBJ databases">
        <authorList>
            <person name="Kikuchi T."/>
        </authorList>
    </citation>
    <scope>NUCLEOTIDE SEQUENCE</scope>
    <source>
        <strain evidence="2">PS1010</strain>
    </source>
</reference>
<comment type="caution">
    <text evidence="2">The sequence shown here is derived from an EMBL/GenBank/DDBJ whole genome shotgun (WGS) entry which is preliminary data.</text>
</comment>
<dbReference type="InterPro" id="IPR036703">
    <property type="entry name" value="MOB_kinase_act_sf"/>
</dbReference>
<feature type="binding site" evidence="1">
    <location>
        <position position="52"/>
    </location>
    <ligand>
        <name>Zn(2+)</name>
        <dbReference type="ChEBI" id="CHEBI:29105"/>
    </ligand>
</feature>
<organism evidence="2 3">
    <name type="scientific">Caenorhabditis angaria</name>
    <dbReference type="NCBI Taxonomy" id="860376"/>
    <lineage>
        <taxon>Eukaryota</taxon>
        <taxon>Metazoa</taxon>
        <taxon>Ecdysozoa</taxon>
        <taxon>Nematoda</taxon>
        <taxon>Chromadorea</taxon>
        <taxon>Rhabditida</taxon>
        <taxon>Rhabditina</taxon>
        <taxon>Rhabditomorpha</taxon>
        <taxon>Rhabditoidea</taxon>
        <taxon>Rhabditidae</taxon>
        <taxon>Peloderinae</taxon>
        <taxon>Caenorhabditis</taxon>
    </lineage>
</organism>
<dbReference type="SMART" id="SM01388">
    <property type="entry name" value="Mob1_phocein"/>
    <property type="match status" value="1"/>
</dbReference>
<dbReference type="EMBL" id="CANHGI010000004">
    <property type="protein sequence ID" value="CAI5449719.1"/>
    <property type="molecule type" value="Genomic_DNA"/>
</dbReference>
<dbReference type="PANTHER" id="PTHR22599">
    <property type="entry name" value="MPS ONE BINDER KINASE ACTIVATOR-LIKE MOB"/>
    <property type="match status" value="1"/>
</dbReference>
<dbReference type="Gene3D" id="1.20.140.30">
    <property type="entry name" value="MOB kinase activator"/>
    <property type="match status" value="1"/>
</dbReference>
<evidence type="ECO:0000313" key="3">
    <source>
        <dbReference type="Proteomes" id="UP001152747"/>
    </source>
</evidence>
<gene>
    <name evidence="2" type="ORF">CAMP_LOCUS12356</name>
</gene>
<evidence type="ECO:0000256" key="1">
    <source>
        <dbReference type="PIRSR" id="PIRSR605301-1"/>
    </source>
</evidence>
<dbReference type="InterPro" id="IPR005301">
    <property type="entry name" value="MOB_kinase_act_fam"/>
</dbReference>
<accession>A0A9P1IRI5</accession>
<feature type="binding site" evidence="1">
    <location>
        <position position="57"/>
    </location>
    <ligand>
        <name>Zn(2+)</name>
        <dbReference type="ChEBI" id="CHEBI:29105"/>
    </ligand>
</feature>